<dbReference type="eggNOG" id="arCOG02219">
    <property type="taxonomic scope" value="Archaea"/>
</dbReference>
<evidence type="ECO:0000313" key="1">
    <source>
        <dbReference type="EMBL" id="ADD03712.1"/>
    </source>
</evidence>
<protein>
    <submittedName>
        <fullName evidence="1">Uncharacterized protein</fullName>
    </submittedName>
</protein>
<name>D3SWC0_NATMM</name>
<reference evidence="2" key="1">
    <citation type="submission" date="2010-02" db="EMBL/GenBank/DDBJ databases">
        <title>Complete sequence of chromosome of Natrialba magadii ATCC 43099.</title>
        <authorList>
            <consortium name="US DOE Joint Genome Institute"/>
            <person name="Lucas S."/>
            <person name="Copeland A."/>
            <person name="Lapidus A."/>
            <person name="Cheng J.-F."/>
            <person name="Bruce D."/>
            <person name="Goodwin L."/>
            <person name="Pitluck S."/>
            <person name="Davenport K."/>
            <person name="Saunders E."/>
            <person name="Detter J.C."/>
            <person name="Han C."/>
            <person name="Tapia R."/>
            <person name="Land M."/>
            <person name="Hauser L."/>
            <person name="Kyrpides N."/>
            <person name="Mikhailova N."/>
            <person name="De Castro R.E."/>
            <person name="Maupin-Furlow J.A."/>
            <person name="Woyke T."/>
        </authorList>
    </citation>
    <scope>NUCLEOTIDE SEQUENCE [LARGE SCALE GENOMIC DNA]</scope>
    <source>
        <strain evidence="2">ATCC 43099 / DSM 3394 / CCM 3739 / CIP 104546 / IAM 13178 / JCM 8861 / NBRC 102185 / NCIMB 2190 / MS3</strain>
    </source>
</reference>
<dbReference type="HOGENOM" id="CLU_3021060_0_0_2"/>
<keyword evidence="2" id="KW-1185">Reference proteome</keyword>
<organism evidence="1 2">
    <name type="scientific">Natrialba magadii (strain ATCC 43099 / DSM 3394 / CCM 3739 / CIP 104546 / IAM 13178 / JCM 8861 / NBRC 102185 / NCIMB 2190 / MS3)</name>
    <name type="common">Natronobacterium magadii</name>
    <dbReference type="NCBI Taxonomy" id="547559"/>
    <lineage>
        <taxon>Archaea</taxon>
        <taxon>Methanobacteriati</taxon>
        <taxon>Methanobacteriota</taxon>
        <taxon>Stenosarchaea group</taxon>
        <taxon>Halobacteria</taxon>
        <taxon>Halobacteriales</taxon>
        <taxon>Natrialbaceae</taxon>
        <taxon>Natrialba</taxon>
    </lineage>
</organism>
<evidence type="ECO:0000313" key="2">
    <source>
        <dbReference type="Proteomes" id="UP000001879"/>
    </source>
</evidence>
<gene>
    <name evidence="1" type="ordered locus">Nmag_0114</name>
</gene>
<dbReference type="EMBL" id="CP001932">
    <property type="protein sequence ID" value="ADD03712.1"/>
    <property type="molecule type" value="Genomic_DNA"/>
</dbReference>
<sequence length="55" mass="5754">MCLFIHRCSGECGVGPGIEKGDAAIAATALERDEPVRAGDGHFESIPGVTHESCR</sequence>
<proteinExistence type="predicted"/>
<dbReference type="Gene3D" id="3.40.50.1010">
    <property type="entry name" value="5'-nuclease"/>
    <property type="match status" value="1"/>
</dbReference>
<dbReference type="KEGG" id="nmg:Nmag_0114"/>
<accession>D3SWC0</accession>
<dbReference type="Proteomes" id="UP000001879">
    <property type="component" value="Chromosome"/>
</dbReference>
<dbReference type="AlphaFoldDB" id="D3SWC0"/>
<dbReference type="STRING" id="547559.Nmag_0114"/>
<reference evidence="1 2" key="2">
    <citation type="journal article" date="2012" name="BMC Genomics">
        <title>A comparative genomics perspective on the genetic content of the alkaliphilic haloarchaeon Natrialba magadii ATCC 43099T.</title>
        <authorList>
            <person name="Siddaramappa S."/>
            <person name="Challacombe J.F."/>
            <person name="Decastro R.E."/>
            <person name="Pfeiffer F."/>
            <person name="Sastre D.E."/>
            <person name="Gimenez M.I."/>
            <person name="Paggi R.A."/>
            <person name="Detter J.C."/>
            <person name="Davenport K.W."/>
            <person name="Goodwin L.A."/>
            <person name="Kyrpides N."/>
            <person name="Tapia R."/>
            <person name="Pitluck S."/>
            <person name="Lucas S."/>
            <person name="Woyke T."/>
            <person name="Maupin-Furlow J.A."/>
        </authorList>
    </citation>
    <scope>NUCLEOTIDE SEQUENCE [LARGE SCALE GENOMIC DNA]</scope>
    <source>
        <strain evidence="2">ATCC 43099 / DSM 3394 / CCM 3739 / CIP 104546 / IAM 13178 / JCM 8861 / NBRC 102185 / NCIMB 2190 / MS3</strain>
    </source>
</reference>
<dbReference type="PaxDb" id="547559-Nmag_0114"/>